<evidence type="ECO:0000313" key="2">
    <source>
        <dbReference type="EMBL" id="GFN92774.1"/>
    </source>
</evidence>
<name>A0AAV3ZC99_9GAST</name>
<dbReference type="Proteomes" id="UP000735302">
    <property type="component" value="Unassembled WGS sequence"/>
</dbReference>
<evidence type="ECO:0000256" key="1">
    <source>
        <dbReference type="SAM" id="MobiDB-lite"/>
    </source>
</evidence>
<feature type="region of interest" description="Disordered" evidence="1">
    <location>
        <begin position="59"/>
        <end position="87"/>
    </location>
</feature>
<dbReference type="EMBL" id="BLXT01002298">
    <property type="protein sequence ID" value="GFN92774.1"/>
    <property type="molecule type" value="Genomic_DNA"/>
</dbReference>
<organism evidence="2 3">
    <name type="scientific">Plakobranchus ocellatus</name>
    <dbReference type="NCBI Taxonomy" id="259542"/>
    <lineage>
        <taxon>Eukaryota</taxon>
        <taxon>Metazoa</taxon>
        <taxon>Spiralia</taxon>
        <taxon>Lophotrochozoa</taxon>
        <taxon>Mollusca</taxon>
        <taxon>Gastropoda</taxon>
        <taxon>Heterobranchia</taxon>
        <taxon>Euthyneura</taxon>
        <taxon>Panpulmonata</taxon>
        <taxon>Sacoglossa</taxon>
        <taxon>Placobranchoidea</taxon>
        <taxon>Plakobranchidae</taxon>
        <taxon>Plakobranchus</taxon>
    </lineage>
</organism>
<accession>A0AAV3ZC99</accession>
<keyword evidence="3" id="KW-1185">Reference proteome</keyword>
<evidence type="ECO:0000313" key="3">
    <source>
        <dbReference type="Proteomes" id="UP000735302"/>
    </source>
</evidence>
<feature type="compositionally biased region" description="Polar residues" evidence="1">
    <location>
        <begin position="68"/>
        <end position="87"/>
    </location>
</feature>
<reference evidence="2 3" key="1">
    <citation type="journal article" date="2021" name="Elife">
        <title>Chloroplast acquisition without the gene transfer in kleptoplastic sea slugs, Plakobranchus ocellatus.</title>
        <authorList>
            <person name="Maeda T."/>
            <person name="Takahashi S."/>
            <person name="Yoshida T."/>
            <person name="Shimamura S."/>
            <person name="Takaki Y."/>
            <person name="Nagai Y."/>
            <person name="Toyoda A."/>
            <person name="Suzuki Y."/>
            <person name="Arimoto A."/>
            <person name="Ishii H."/>
            <person name="Satoh N."/>
            <person name="Nishiyama T."/>
            <person name="Hasebe M."/>
            <person name="Maruyama T."/>
            <person name="Minagawa J."/>
            <person name="Obokata J."/>
            <person name="Shigenobu S."/>
        </authorList>
    </citation>
    <scope>NUCLEOTIDE SEQUENCE [LARGE SCALE GENOMIC DNA]</scope>
</reference>
<sequence length="87" mass="9710">MFIRSSRKVLLRRTLQPEDEMSQVRAELVNCACSGQMMEFCDRQTGRSFSFWGCAREEAGTPEKTPVGQATTANRHNGSGNGDNNRP</sequence>
<proteinExistence type="predicted"/>
<protein>
    <submittedName>
        <fullName evidence="2">Uncharacterized protein</fullName>
    </submittedName>
</protein>
<dbReference type="AlphaFoldDB" id="A0AAV3ZC99"/>
<comment type="caution">
    <text evidence="2">The sequence shown here is derived from an EMBL/GenBank/DDBJ whole genome shotgun (WGS) entry which is preliminary data.</text>
</comment>
<gene>
    <name evidence="2" type="ORF">PoB_001928000</name>
</gene>